<feature type="compositionally biased region" description="Polar residues" evidence="1">
    <location>
        <begin position="204"/>
        <end position="219"/>
    </location>
</feature>
<comment type="caution">
    <text evidence="2">The sequence shown here is derived from an EMBL/GenBank/DDBJ whole genome shotgun (WGS) entry which is preliminary data.</text>
</comment>
<name>A0ABQ5HZY3_9ASTR</name>
<evidence type="ECO:0000256" key="1">
    <source>
        <dbReference type="SAM" id="MobiDB-lite"/>
    </source>
</evidence>
<protein>
    <submittedName>
        <fullName evidence="2">Uncharacterized protein</fullName>
    </submittedName>
</protein>
<keyword evidence="3" id="KW-1185">Reference proteome</keyword>
<evidence type="ECO:0000313" key="2">
    <source>
        <dbReference type="EMBL" id="GJT93320.1"/>
    </source>
</evidence>
<sequence>MSSESTSSGTPRCLLTPSSKVKFQHHESNIAYNNVVALLEHHEPLFQPMLSFLSNYSICTALTKEPSAMYIDYLKDFWYTVEVDDTTKNISFSLSLFENLLSFTRFDFLITIGLTDSKSDVPLPPKGTVRAGLSTLEQLLGENYHDESLTVLKLHHISAASFQTPSASEVSLTSHMLKVAKLSKEPAESLILPSREVNAEATADKSQSGTNVQPFSQPKASKKKKIPSLTQPKVSNDSREINPPSTTTHLQATEELVVTTVPTQSLEASVTTELQDNQLKAADTTEVTV</sequence>
<gene>
    <name evidence="2" type="ORF">Tco_1082165</name>
</gene>
<proteinExistence type="predicted"/>
<dbReference type="Proteomes" id="UP001151760">
    <property type="component" value="Unassembled WGS sequence"/>
</dbReference>
<organism evidence="2 3">
    <name type="scientific">Tanacetum coccineum</name>
    <dbReference type="NCBI Taxonomy" id="301880"/>
    <lineage>
        <taxon>Eukaryota</taxon>
        <taxon>Viridiplantae</taxon>
        <taxon>Streptophyta</taxon>
        <taxon>Embryophyta</taxon>
        <taxon>Tracheophyta</taxon>
        <taxon>Spermatophyta</taxon>
        <taxon>Magnoliopsida</taxon>
        <taxon>eudicotyledons</taxon>
        <taxon>Gunneridae</taxon>
        <taxon>Pentapetalae</taxon>
        <taxon>asterids</taxon>
        <taxon>campanulids</taxon>
        <taxon>Asterales</taxon>
        <taxon>Asteraceae</taxon>
        <taxon>Asteroideae</taxon>
        <taxon>Anthemideae</taxon>
        <taxon>Anthemidinae</taxon>
        <taxon>Tanacetum</taxon>
    </lineage>
</organism>
<reference evidence="2" key="1">
    <citation type="journal article" date="2022" name="Int. J. Mol. Sci.">
        <title>Draft Genome of Tanacetum Coccineum: Genomic Comparison of Closely Related Tanacetum-Family Plants.</title>
        <authorList>
            <person name="Yamashiro T."/>
            <person name="Shiraishi A."/>
            <person name="Nakayama K."/>
            <person name="Satake H."/>
        </authorList>
    </citation>
    <scope>NUCLEOTIDE SEQUENCE</scope>
</reference>
<dbReference type="EMBL" id="BQNB010020192">
    <property type="protein sequence ID" value="GJT93320.1"/>
    <property type="molecule type" value="Genomic_DNA"/>
</dbReference>
<reference evidence="2" key="2">
    <citation type="submission" date="2022-01" db="EMBL/GenBank/DDBJ databases">
        <authorList>
            <person name="Yamashiro T."/>
            <person name="Shiraishi A."/>
            <person name="Satake H."/>
            <person name="Nakayama K."/>
        </authorList>
    </citation>
    <scope>NUCLEOTIDE SEQUENCE</scope>
</reference>
<evidence type="ECO:0000313" key="3">
    <source>
        <dbReference type="Proteomes" id="UP001151760"/>
    </source>
</evidence>
<accession>A0ABQ5HZY3</accession>
<feature type="region of interest" description="Disordered" evidence="1">
    <location>
        <begin position="198"/>
        <end position="255"/>
    </location>
</feature>